<feature type="compositionally biased region" description="Polar residues" evidence="1">
    <location>
        <begin position="79"/>
        <end position="93"/>
    </location>
</feature>
<keyword evidence="2" id="KW-0732">Signal</keyword>
<accession>A0A6A5ZLE6</accession>
<sequence length="155" mass="17314">MYEGLCGGSFTLLLLRMGLTAECKGAVTPTPTYHNAEAHRSPETRHLHLRIPYRGTSASTIQFQISHAHSILGRDTGTDVPQHTSTCSPNNLPSTPPYPIPSTQKASQFQTHSMRRDIMDYNISIHRSLSHLHTCTPKRISRKHDHLSIPLTPIE</sequence>
<protein>
    <submittedName>
        <fullName evidence="3">Uncharacterized protein</fullName>
    </submittedName>
</protein>
<feature type="chain" id="PRO_5025467246" evidence="2">
    <location>
        <begin position="26"/>
        <end position="155"/>
    </location>
</feature>
<proteinExistence type="predicted"/>
<feature type="signal peptide" evidence="2">
    <location>
        <begin position="1"/>
        <end position="25"/>
    </location>
</feature>
<evidence type="ECO:0000256" key="1">
    <source>
        <dbReference type="SAM" id="MobiDB-lite"/>
    </source>
</evidence>
<organism evidence="3 4">
    <name type="scientific">Lophiotrema nucula</name>
    <dbReference type="NCBI Taxonomy" id="690887"/>
    <lineage>
        <taxon>Eukaryota</taxon>
        <taxon>Fungi</taxon>
        <taxon>Dikarya</taxon>
        <taxon>Ascomycota</taxon>
        <taxon>Pezizomycotina</taxon>
        <taxon>Dothideomycetes</taxon>
        <taxon>Pleosporomycetidae</taxon>
        <taxon>Pleosporales</taxon>
        <taxon>Lophiotremataceae</taxon>
        <taxon>Lophiotrema</taxon>
    </lineage>
</organism>
<dbReference type="EMBL" id="ML977314">
    <property type="protein sequence ID" value="KAF2119986.1"/>
    <property type="molecule type" value="Genomic_DNA"/>
</dbReference>
<evidence type="ECO:0000256" key="2">
    <source>
        <dbReference type="SAM" id="SignalP"/>
    </source>
</evidence>
<keyword evidence="4" id="KW-1185">Reference proteome</keyword>
<reference evidence="3" key="1">
    <citation type="journal article" date="2020" name="Stud. Mycol.">
        <title>101 Dothideomycetes genomes: a test case for predicting lifestyles and emergence of pathogens.</title>
        <authorList>
            <person name="Haridas S."/>
            <person name="Albert R."/>
            <person name="Binder M."/>
            <person name="Bloem J."/>
            <person name="Labutti K."/>
            <person name="Salamov A."/>
            <person name="Andreopoulos B."/>
            <person name="Baker S."/>
            <person name="Barry K."/>
            <person name="Bills G."/>
            <person name="Bluhm B."/>
            <person name="Cannon C."/>
            <person name="Castanera R."/>
            <person name="Culley D."/>
            <person name="Daum C."/>
            <person name="Ezra D."/>
            <person name="Gonzalez J."/>
            <person name="Henrissat B."/>
            <person name="Kuo A."/>
            <person name="Liang C."/>
            <person name="Lipzen A."/>
            <person name="Lutzoni F."/>
            <person name="Magnuson J."/>
            <person name="Mondo S."/>
            <person name="Nolan M."/>
            <person name="Ohm R."/>
            <person name="Pangilinan J."/>
            <person name="Park H.-J."/>
            <person name="Ramirez L."/>
            <person name="Alfaro M."/>
            <person name="Sun H."/>
            <person name="Tritt A."/>
            <person name="Yoshinaga Y."/>
            <person name="Zwiers L.-H."/>
            <person name="Turgeon B."/>
            <person name="Goodwin S."/>
            <person name="Spatafora J."/>
            <person name="Crous P."/>
            <person name="Grigoriev I."/>
        </authorList>
    </citation>
    <scope>NUCLEOTIDE SEQUENCE</scope>
    <source>
        <strain evidence="3">CBS 627.86</strain>
    </source>
</reference>
<feature type="compositionally biased region" description="Polar residues" evidence="1">
    <location>
        <begin position="101"/>
        <end position="110"/>
    </location>
</feature>
<dbReference type="Proteomes" id="UP000799770">
    <property type="component" value="Unassembled WGS sequence"/>
</dbReference>
<evidence type="ECO:0000313" key="4">
    <source>
        <dbReference type="Proteomes" id="UP000799770"/>
    </source>
</evidence>
<dbReference type="AlphaFoldDB" id="A0A6A5ZLE6"/>
<name>A0A6A5ZLE6_9PLEO</name>
<evidence type="ECO:0000313" key="3">
    <source>
        <dbReference type="EMBL" id="KAF2119986.1"/>
    </source>
</evidence>
<gene>
    <name evidence="3" type="ORF">BDV96DRAFT_595590</name>
</gene>
<feature type="region of interest" description="Disordered" evidence="1">
    <location>
        <begin position="77"/>
        <end position="110"/>
    </location>
</feature>